<dbReference type="RefSeq" id="WP_386767557.1">
    <property type="nucleotide sequence ID" value="NZ_JBHSTI010000008.1"/>
</dbReference>
<keyword evidence="2" id="KW-0812">Transmembrane</keyword>
<gene>
    <name evidence="3" type="ORF">ACFQGU_13645</name>
</gene>
<feature type="transmembrane region" description="Helical" evidence="2">
    <location>
        <begin position="210"/>
        <end position="229"/>
    </location>
</feature>
<reference evidence="4" key="1">
    <citation type="journal article" date="2019" name="Int. J. Syst. Evol. Microbiol.">
        <title>The Global Catalogue of Microorganisms (GCM) 10K type strain sequencing project: providing services to taxonomists for standard genome sequencing and annotation.</title>
        <authorList>
            <consortium name="The Broad Institute Genomics Platform"/>
            <consortium name="The Broad Institute Genome Sequencing Center for Infectious Disease"/>
            <person name="Wu L."/>
            <person name="Ma J."/>
        </authorList>
    </citation>
    <scope>NUCLEOTIDE SEQUENCE [LARGE SCALE GENOMIC DNA]</scope>
    <source>
        <strain evidence="4">CGMCC 4.7317</strain>
    </source>
</reference>
<evidence type="ECO:0000313" key="4">
    <source>
        <dbReference type="Proteomes" id="UP001596138"/>
    </source>
</evidence>
<sequence>MNTMRARVGVVVAGALTVLGTGLVLAPLASTAAAKPGHTAVGICHATSSDSNPYEWIVVDADSTRYRGHLMHRDEPNKHWKSAGTWNGITHAAGDLKRDYIEGLDAGVTEAWCEARVSPSTPPPTTTSAPPATTTSAPPATTTSAPPATTTSAPPATTTSAPPATTTSAPPETEPGTVPPTTTEPGTTPARSTTPGPTRPPLADTGAPSGLLTLTGLVLIALGIATYGLSRPRGRHS</sequence>
<organism evidence="3 4">
    <name type="scientific">Longivirga aurantiaca</name>
    <dbReference type="NCBI Taxonomy" id="1837743"/>
    <lineage>
        <taxon>Bacteria</taxon>
        <taxon>Bacillati</taxon>
        <taxon>Actinomycetota</taxon>
        <taxon>Actinomycetes</taxon>
        <taxon>Sporichthyales</taxon>
        <taxon>Sporichthyaceae</taxon>
        <taxon>Longivirga</taxon>
    </lineage>
</organism>
<proteinExistence type="predicted"/>
<dbReference type="Proteomes" id="UP001596138">
    <property type="component" value="Unassembled WGS sequence"/>
</dbReference>
<name>A0ABW1T4H4_9ACTN</name>
<accession>A0ABW1T4H4</accession>
<dbReference type="EMBL" id="JBHSTI010000008">
    <property type="protein sequence ID" value="MFC6238928.1"/>
    <property type="molecule type" value="Genomic_DNA"/>
</dbReference>
<protein>
    <recommendedName>
        <fullName evidence="5">Gram-positive cocci surface proteins LPxTG domain-containing protein</fullName>
    </recommendedName>
</protein>
<evidence type="ECO:0000256" key="1">
    <source>
        <dbReference type="SAM" id="MobiDB-lite"/>
    </source>
</evidence>
<feature type="compositionally biased region" description="Low complexity" evidence="1">
    <location>
        <begin position="126"/>
        <end position="189"/>
    </location>
</feature>
<evidence type="ECO:0000313" key="3">
    <source>
        <dbReference type="EMBL" id="MFC6238928.1"/>
    </source>
</evidence>
<comment type="caution">
    <text evidence="3">The sequence shown here is derived from an EMBL/GenBank/DDBJ whole genome shotgun (WGS) entry which is preliminary data.</text>
</comment>
<keyword evidence="2" id="KW-0472">Membrane</keyword>
<keyword evidence="2" id="KW-1133">Transmembrane helix</keyword>
<evidence type="ECO:0000256" key="2">
    <source>
        <dbReference type="SAM" id="Phobius"/>
    </source>
</evidence>
<keyword evidence="4" id="KW-1185">Reference proteome</keyword>
<evidence type="ECO:0008006" key="5">
    <source>
        <dbReference type="Google" id="ProtNLM"/>
    </source>
</evidence>
<feature type="region of interest" description="Disordered" evidence="1">
    <location>
        <begin position="115"/>
        <end position="207"/>
    </location>
</feature>